<proteinExistence type="predicted"/>
<evidence type="ECO:0000313" key="1">
    <source>
        <dbReference type="Proteomes" id="UP000887579"/>
    </source>
</evidence>
<name>A0AC34F915_9BILA</name>
<reference evidence="2" key="1">
    <citation type="submission" date="2022-11" db="UniProtKB">
        <authorList>
            <consortium name="WormBaseParasite"/>
        </authorList>
    </citation>
    <scope>IDENTIFICATION</scope>
</reference>
<accession>A0AC34F915</accession>
<evidence type="ECO:0000313" key="2">
    <source>
        <dbReference type="WBParaSite" id="ES5_v2.g13358.t1"/>
    </source>
</evidence>
<protein>
    <submittedName>
        <fullName evidence="2">Uncharacterized protein</fullName>
    </submittedName>
</protein>
<sequence>MGHPLITLSSILLLFLTTFPCFTTQCESFKSCTPVDKWTLNLDNTGPKTSKTCDDNICAAWFCVVNGAVIYGAGCYSDFKATCPSSTEETSKDFKKFGTPRYETLKERENFLFVCRNSNGSSIHHNLNFEGEVKLYKGFLENGEFINGAVSKDTCPLPPPSHPSPPLSPPSHLSHPSPAEPGNNGFMNQMNGFKLFGMILLGFIFT</sequence>
<organism evidence="1 2">
    <name type="scientific">Panagrolaimus sp. ES5</name>
    <dbReference type="NCBI Taxonomy" id="591445"/>
    <lineage>
        <taxon>Eukaryota</taxon>
        <taxon>Metazoa</taxon>
        <taxon>Ecdysozoa</taxon>
        <taxon>Nematoda</taxon>
        <taxon>Chromadorea</taxon>
        <taxon>Rhabditida</taxon>
        <taxon>Tylenchina</taxon>
        <taxon>Panagrolaimomorpha</taxon>
        <taxon>Panagrolaimoidea</taxon>
        <taxon>Panagrolaimidae</taxon>
        <taxon>Panagrolaimus</taxon>
    </lineage>
</organism>
<dbReference type="Proteomes" id="UP000887579">
    <property type="component" value="Unplaced"/>
</dbReference>
<dbReference type="WBParaSite" id="ES5_v2.g13358.t1">
    <property type="protein sequence ID" value="ES5_v2.g13358.t1"/>
    <property type="gene ID" value="ES5_v2.g13358"/>
</dbReference>